<organism evidence="2">
    <name type="scientific">Streptomyces sp. NBC_00008</name>
    <dbReference type="NCBI Taxonomy" id="2903610"/>
    <lineage>
        <taxon>Bacteria</taxon>
        <taxon>Bacillati</taxon>
        <taxon>Actinomycetota</taxon>
        <taxon>Actinomycetes</taxon>
        <taxon>Kitasatosporales</taxon>
        <taxon>Streptomycetaceae</taxon>
        <taxon>Streptomyces</taxon>
    </lineage>
</organism>
<dbReference type="Gene3D" id="2.60.120.460">
    <property type="entry name" value="YjbQ-like"/>
    <property type="match status" value="1"/>
</dbReference>
<dbReference type="NCBIfam" id="TIGR00149">
    <property type="entry name" value="TIGR00149_YjbQ"/>
    <property type="match status" value="1"/>
</dbReference>
<dbReference type="EMBL" id="CP108313">
    <property type="protein sequence ID" value="WTW73091.1"/>
    <property type="molecule type" value="Genomic_DNA"/>
</dbReference>
<dbReference type="SUPFAM" id="SSF111038">
    <property type="entry name" value="YjbQ-like"/>
    <property type="match status" value="1"/>
</dbReference>
<dbReference type="InterPro" id="IPR035917">
    <property type="entry name" value="YjbQ-like_sf"/>
</dbReference>
<protein>
    <submittedName>
        <fullName evidence="2">Secondary thiamine-phosphate synthase enzyme YjbQ</fullName>
    </submittedName>
</protein>
<dbReference type="InterPro" id="IPR001602">
    <property type="entry name" value="UPF0047_YjbQ-like"/>
</dbReference>
<name>A0AAU2W195_9ACTN</name>
<gene>
    <name evidence="2" type="ORF">OG398_35070</name>
</gene>
<reference evidence="2" key="1">
    <citation type="submission" date="2022-10" db="EMBL/GenBank/DDBJ databases">
        <title>The complete genomes of actinobacterial strains from the NBC collection.</title>
        <authorList>
            <person name="Joergensen T.S."/>
            <person name="Alvarez Arevalo M."/>
            <person name="Sterndorff E.B."/>
            <person name="Faurdal D."/>
            <person name="Vuksanovic O."/>
            <person name="Mourched A.-S."/>
            <person name="Charusanti P."/>
            <person name="Shaw S."/>
            <person name="Blin K."/>
            <person name="Weber T."/>
        </authorList>
    </citation>
    <scope>NUCLEOTIDE SEQUENCE</scope>
    <source>
        <strain evidence="2">NBC_00008</strain>
    </source>
</reference>
<evidence type="ECO:0000256" key="1">
    <source>
        <dbReference type="ARBA" id="ARBA00005534"/>
    </source>
</evidence>
<comment type="similarity">
    <text evidence="1">Belongs to the UPF0047 family.</text>
</comment>
<dbReference type="PIRSF" id="PIRSF004681">
    <property type="entry name" value="UCP004681"/>
    <property type="match status" value="1"/>
</dbReference>
<sequence>MSTAFTTSVLHITTGTTETVTDLTSDCEQFLTRTAAGRDGLLNIFVPHATAGIAVLETGAGSDDDLLSALHTLLPADDRWQHRHGSPGHGRDHVLPALVPPHATLPVIAGRLELGTWQSVCLVDTNIAKDNRQVRLSFLG</sequence>
<proteinExistence type="inferred from homology"/>
<evidence type="ECO:0000313" key="2">
    <source>
        <dbReference type="EMBL" id="WTW73091.1"/>
    </source>
</evidence>
<accession>A0AAU2W195</accession>
<dbReference type="PANTHER" id="PTHR30615:SF8">
    <property type="entry name" value="UPF0047 PROTEIN C4A8.02C"/>
    <property type="match status" value="1"/>
</dbReference>
<dbReference type="PANTHER" id="PTHR30615">
    <property type="entry name" value="UNCHARACTERIZED PROTEIN YJBQ-RELATED"/>
    <property type="match status" value="1"/>
</dbReference>
<dbReference type="AlphaFoldDB" id="A0AAU2W195"/>
<dbReference type="Pfam" id="PF01894">
    <property type="entry name" value="YjbQ"/>
    <property type="match status" value="1"/>
</dbReference>